<dbReference type="NCBIfam" id="NF008528">
    <property type="entry name" value="PRK11463.1-2"/>
    <property type="match status" value="1"/>
</dbReference>
<dbReference type="PANTHER" id="PTHR35335">
    <property type="entry name" value="UPF0716 PROTEIN FXSA"/>
    <property type="match status" value="1"/>
</dbReference>
<dbReference type="Pfam" id="PF04186">
    <property type="entry name" value="FxsA"/>
    <property type="match status" value="1"/>
</dbReference>
<dbReference type="GO" id="GO:0016020">
    <property type="term" value="C:membrane"/>
    <property type="evidence" value="ECO:0007669"/>
    <property type="project" value="InterPro"/>
</dbReference>
<protein>
    <submittedName>
        <fullName evidence="2">Membrane protein FxsA</fullName>
    </submittedName>
</protein>
<dbReference type="EMBL" id="CP046600">
    <property type="protein sequence ID" value="QUR67893.1"/>
    <property type="molecule type" value="Genomic_DNA"/>
</dbReference>
<keyword evidence="1" id="KW-1133">Transmembrane helix</keyword>
<sequence>MIGRLFLIYAVVELMVLIGLAATIGLGWTALALVVTFLIGIVIGAPMGGWQLGRQLVRLRSGLREPGSALSDGALVALATGLVLVPGLVSTALGALLLVPPLRAVARPRLTSVAMRGLLRGVPVTADARAADPNFVDGEVIDVIDDVIDIEPLTLPQRAVVVDQPPWRASQPG</sequence>
<dbReference type="AlphaFoldDB" id="A0A975JYT2"/>
<dbReference type="RefSeq" id="WP_211695467.1">
    <property type="nucleotide sequence ID" value="NZ_CP046600.1"/>
</dbReference>
<dbReference type="PANTHER" id="PTHR35335:SF1">
    <property type="entry name" value="UPF0716 PROTEIN FXSA"/>
    <property type="match status" value="1"/>
</dbReference>
<organism evidence="2 3">
    <name type="scientific">Mycobacterium spongiae</name>
    <dbReference type="NCBI Taxonomy" id="886343"/>
    <lineage>
        <taxon>Bacteria</taxon>
        <taxon>Bacillati</taxon>
        <taxon>Actinomycetota</taxon>
        <taxon>Actinomycetes</taxon>
        <taxon>Mycobacteriales</taxon>
        <taxon>Mycobacteriaceae</taxon>
        <taxon>Mycobacterium</taxon>
    </lineage>
</organism>
<evidence type="ECO:0000313" key="2">
    <source>
        <dbReference type="EMBL" id="QUR67893.1"/>
    </source>
</evidence>
<dbReference type="InterPro" id="IPR007313">
    <property type="entry name" value="FxsA"/>
</dbReference>
<keyword evidence="3" id="KW-1185">Reference proteome</keyword>
<feature type="transmembrane region" description="Helical" evidence="1">
    <location>
        <begin position="6"/>
        <end position="24"/>
    </location>
</feature>
<evidence type="ECO:0000256" key="1">
    <source>
        <dbReference type="SAM" id="Phobius"/>
    </source>
</evidence>
<dbReference type="KEGG" id="mspg:F6B93_12965"/>
<keyword evidence="1" id="KW-0812">Transmembrane</keyword>
<evidence type="ECO:0000313" key="3">
    <source>
        <dbReference type="Proteomes" id="UP000682202"/>
    </source>
</evidence>
<name>A0A975JYT2_9MYCO</name>
<accession>A0A975JYT2</accession>
<gene>
    <name evidence="2" type="ORF">F6B93_12965</name>
</gene>
<dbReference type="Proteomes" id="UP000682202">
    <property type="component" value="Chromosome"/>
</dbReference>
<reference evidence="2" key="1">
    <citation type="submission" date="2019-12" db="EMBL/GenBank/DDBJ databases">
        <title>Mycobacterium spongiae sp. nov.</title>
        <authorList>
            <person name="Stinear T."/>
        </authorList>
    </citation>
    <scope>NUCLEOTIDE SEQUENCE</scope>
    <source>
        <strain evidence="2">FSD4b-SM</strain>
    </source>
</reference>
<proteinExistence type="predicted"/>
<feature type="transmembrane region" description="Helical" evidence="1">
    <location>
        <begin position="73"/>
        <end position="99"/>
    </location>
</feature>
<feature type="transmembrane region" description="Helical" evidence="1">
    <location>
        <begin position="31"/>
        <end position="53"/>
    </location>
</feature>
<keyword evidence="1" id="KW-0472">Membrane</keyword>